<evidence type="ECO:0008006" key="2">
    <source>
        <dbReference type="Google" id="ProtNLM"/>
    </source>
</evidence>
<accession>A0A645FG97</accession>
<proteinExistence type="predicted"/>
<reference evidence="1" key="1">
    <citation type="submission" date="2019-08" db="EMBL/GenBank/DDBJ databases">
        <authorList>
            <person name="Kucharzyk K."/>
            <person name="Murdoch R.W."/>
            <person name="Higgins S."/>
            <person name="Loffler F."/>
        </authorList>
    </citation>
    <scope>NUCLEOTIDE SEQUENCE</scope>
</reference>
<dbReference type="AlphaFoldDB" id="A0A645FG97"/>
<gene>
    <name evidence="1" type="ORF">SDC9_160702</name>
</gene>
<organism evidence="1">
    <name type="scientific">bioreactor metagenome</name>
    <dbReference type="NCBI Taxonomy" id="1076179"/>
    <lineage>
        <taxon>unclassified sequences</taxon>
        <taxon>metagenomes</taxon>
        <taxon>ecological metagenomes</taxon>
    </lineage>
</organism>
<protein>
    <recommendedName>
        <fullName evidence="2">AbiEi antitoxin C-terminal domain-containing protein</fullName>
    </recommendedName>
</protein>
<comment type="caution">
    <text evidence="1">The sequence shown here is derived from an EMBL/GenBank/DDBJ whole genome shotgun (WGS) entry which is preliminary data.</text>
</comment>
<dbReference type="EMBL" id="VSSQ01059877">
    <property type="protein sequence ID" value="MPN13381.1"/>
    <property type="molecule type" value="Genomic_DNA"/>
</dbReference>
<evidence type="ECO:0000313" key="1">
    <source>
        <dbReference type="EMBL" id="MPN13381.1"/>
    </source>
</evidence>
<name>A0A645FG97_9ZZZZ</name>
<sequence length="207" mass="24002">MKFISAFGNIPFEISVLSSNLNNYKSPNKKITELEKQGTIIRLKKGMYVVSPDISGKSLSEELIANHLYGPSYVSMETALRNYRLIPERVHTVASMTLRLTKNYENRVGRFEYIHCPANYYAIGIRQVVEEDHAYLIASPEKALCDLITYTPKLRLRFVKAMQTYLEEDIRFDMDQFYTMDPDIFEQCLAVSKKKVNIQNILKLLKQ</sequence>